<dbReference type="CDD" id="cd02149">
    <property type="entry name" value="NfsB-like"/>
    <property type="match status" value="1"/>
</dbReference>
<dbReference type="PANTHER" id="PTHR43673">
    <property type="entry name" value="NAD(P)H NITROREDUCTASE YDGI-RELATED"/>
    <property type="match status" value="1"/>
</dbReference>
<feature type="domain" description="Nitroreductase" evidence="4">
    <location>
        <begin position="12"/>
        <end position="199"/>
    </location>
</feature>
<evidence type="ECO:0000256" key="3">
    <source>
        <dbReference type="ARBA" id="ARBA00023002"/>
    </source>
</evidence>
<dbReference type="SUPFAM" id="SSF55469">
    <property type="entry name" value="FMN-dependent nitroreductase-like"/>
    <property type="match status" value="1"/>
</dbReference>
<dbReference type="Gene3D" id="3.40.109.10">
    <property type="entry name" value="NADH Oxidase"/>
    <property type="match status" value="1"/>
</dbReference>
<dbReference type="Pfam" id="PF00881">
    <property type="entry name" value="Nitroreductase"/>
    <property type="match status" value="1"/>
</dbReference>
<dbReference type="InterPro" id="IPR029479">
    <property type="entry name" value="Nitroreductase"/>
</dbReference>
<dbReference type="RefSeq" id="WP_066607102.1">
    <property type="nucleotide sequence ID" value="NZ_CP014230.1"/>
</dbReference>
<dbReference type="KEGG" id="doa:AXF15_10510"/>
<accession>A0A0X8JRE9</accession>
<dbReference type="PANTHER" id="PTHR43673:SF10">
    <property type="entry name" value="NADH DEHYDROGENASE_NAD(P)H NITROREDUCTASE XCC3605-RELATED"/>
    <property type="match status" value="1"/>
</dbReference>
<keyword evidence="6" id="KW-1185">Reference proteome</keyword>
<protein>
    <submittedName>
        <fullName evidence="5">NAD(P)H-dependent oxidoreductase</fullName>
    </submittedName>
</protein>
<dbReference type="InterPro" id="IPR033878">
    <property type="entry name" value="NfsB-like"/>
</dbReference>
<evidence type="ECO:0000256" key="1">
    <source>
        <dbReference type="ARBA" id="ARBA00007118"/>
    </source>
</evidence>
<comment type="similarity">
    <text evidence="1">Belongs to the nitroreductase family.</text>
</comment>
<gene>
    <name evidence="5" type="ORF">AXF15_10510</name>
</gene>
<organism evidence="5 6">
    <name type="scientific">Desulfomicrobium orale DSM 12838</name>
    <dbReference type="NCBI Taxonomy" id="888061"/>
    <lineage>
        <taxon>Bacteria</taxon>
        <taxon>Pseudomonadati</taxon>
        <taxon>Thermodesulfobacteriota</taxon>
        <taxon>Desulfovibrionia</taxon>
        <taxon>Desulfovibrionales</taxon>
        <taxon>Desulfomicrobiaceae</taxon>
        <taxon>Desulfomicrobium</taxon>
    </lineage>
</organism>
<name>A0A0X8JRE9_9BACT</name>
<evidence type="ECO:0000256" key="2">
    <source>
        <dbReference type="ARBA" id="ARBA00022857"/>
    </source>
</evidence>
<dbReference type="OrthoDB" id="9809288at2"/>
<keyword evidence="2" id="KW-0521">NADP</keyword>
<evidence type="ECO:0000313" key="6">
    <source>
        <dbReference type="Proteomes" id="UP000063964"/>
    </source>
</evidence>
<proteinExistence type="inferred from homology"/>
<dbReference type="GO" id="GO:0016491">
    <property type="term" value="F:oxidoreductase activity"/>
    <property type="evidence" value="ECO:0007669"/>
    <property type="project" value="UniProtKB-KW"/>
</dbReference>
<dbReference type="Proteomes" id="UP000063964">
    <property type="component" value="Chromosome"/>
</dbReference>
<keyword evidence="3" id="KW-0560">Oxidoreductase</keyword>
<dbReference type="EMBL" id="CP014230">
    <property type="protein sequence ID" value="AMD93487.1"/>
    <property type="molecule type" value="Genomic_DNA"/>
</dbReference>
<dbReference type="AlphaFoldDB" id="A0A0X8JRE9"/>
<reference evidence="6" key="1">
    <citation type="submission" date="2016-02" db="EMBL/GenBank/DDBJ databases">
        <authorList>
            <person name="Holder M.E."/>
            <person name="Ajami N.J."/>
            <person name="Petrosino J.F."/>
        </authorList>
    </citation>
    <scope>NUCLEOTIDE SEQUENCE [LARGE SCALE GENOMIC DNA]</scope>
    <source>
        <strain evidence="6">DSM 12838</strain>
    </source>
</reference>
<sequence>MDKKTVLDAFMFRHACKEFDPDAKIPEEDFLFILEAARLSPSSFGFEPWKFQVVQDMTLRGKLLPHTWGGRKQIPTASHFLVCLAMKTPLLRHDSSRIADFMRRVQNLSEDAIAARTEYFANFQKTDFHLLDNDRAMFDWACKQCYIAQANMMTAAALIGIDSCPIEGFVREKVDEVLTADFGMNPEEYGVAYMLAFGYRIKQPKPKTRQALDDILRWF</sequence>
<evidence type="ECO:0000313" key="5">
    <source>
        <dbReference type="EMBL" id="AMD93487.1"/>
    </source>
</evidence>
<dbReference type="InterPro" id="IPR000415">
    <property type="entry name" value="Nitroreductase-like"/>
</dbReference>
<evidence type="ECO:0000259" key="4">
    <source>
        <dbReference type="Pfam" id="PF00881"/>
    </source>
</evidence>